<feature type="domain" description="Cadherin" evidence="4">
    <location>
        <begin position="1"/>
        <end position="40"/>
    </location>
</feature>
<dbReference type="Gene3D" id="2.60.40.60">
    <property type="entry name" value="Cadherins"/>
    <property type="match status" value="2"/>
</dbReference>
<dbReference type="AlphaFoldDB" id="A0AAV2RPA2"/>
<dbReference type="GO" id="GO:0005886">
    <property type="term" value="C:plasma membrane"/>
    <property type="evidence" value="ECO:0007669"/>
    <property type="project" value="UniProtKB-SubCell"/>
</dbReference>
<evidence type="ECO:0000256" key="2">
    <source>
        <dbReference type="ARBA" id="ARBA00022989"/>
    </source>
</evidence>
<evidence type="ECO:0000313" key="5">
    <source>
        <dbReference type="EMBL" id="CAL4132580.1"/>
    </source>
</evidence>
<dbReference type="PROSITE" id="PS50268">
    <property type="entry name" value="CADHERIN_2"/>
    <property type="match status" value="2"/>
</dbReference>
<feature type="domain" description="Cadherin" evidence="4">
    <location>
        <begin position="41"/>
        <end position="101"/>
    </location>
</feature>
<dbReference type="Pfam" id="PF00028">
    <property type="entry name" value="Cadherin"/>
    <property type="match status" value="1"/>
</dbReference>
<organism evidence="5 6">
    <name type="scientific">Meganyctiphanes norvegica</name>
    <name type="common">Northern krill</name>
    <name type="synonym">Thysanopoda norvegica</name>
    <dbReference type="NCBI Taxonomy" id="48144"/>
    <lineage>
        <taxon>Eukaryota</taxon>
        <taxon>Metazoa</taxon>
        <taxon>Ecdysozoa</taxon>
        <taxon>Arthropoda</taxon>
        <taxon>Crustacea</taxon>
        <taxon>Multicrustacea</taxon>
        <taxon>Malacostraca</taxon>
        <taxon>Eumalacostraca</taxon>
        <taxon>Eucarida</taxon>
        <taxon>Euphausiacea</taxon>
        <taxon>Euphausiidae</taxon>
        <taxon>Meganyctiphanes</taxon>
    </lineage>
</organism>
<feature type="non-terminal residue" evidence="5">
    <location>
        <position position="1"/>
    </location>
</feature>
<sequence length="101" mass="11390">ETMSRVVMTVRAKPQDQINLYQETTVVIEVQDVNDMAPVFESDSYHINVAENMAQGSNIVKVHASDADQGSNADVRYVIQELMPLKEEPLFTLDLYSGWLT</sequence>
<feature type="non-terminal residue" evidence="5">
    <location>
        <position position="101"/>
    </location>
</feature>
<proteinExistence type="predicted"/>
<evidence type="ECO:0000256" key="1">
    <source>
        <dbReference type="ARBA" id="ARBA00022692"/>
    </source>
</evidence>
<dbReference type="PANTHER" id="PTHR24026">
    <property type="entry name" value="FAT ATYPICAL CADHERIN-RELATED"/>
    <property type="match status" value="1"/>
</dbReference>
<keyword evidence="2" id="KW-0472">Membrane</keyword>
<dbReference type="CDD" id="cd11304">
    <property type="entry name" value="Cadherin_repeat"/>
    <property type="match status" value="1"/>
</dbReference>
<dbReference type="SUPFAM" id="SSF49313">
    <property type="entry name" value="Cadherin-like"/>
    <property type="match status" value="1"/>
</dbReference>
<evidence type="ECO:0000259" key="4">
    <source>
        <dbReference type="PROSITE" id="PS50268"/>
    </source>
</evidence>
<keyword evidence="3" id="KW-0106">Calcium</keyword>
<evidence type="ECO:0000256" key="3">
    <source>
        <dbReference type="PROSITE-ProRule" id="PRU00043"/>
    </source>
</evidence>
<dbReference type="EMBL" id="CAXKWB010027845">
    <property type="protein sequence ID" value="CAL4132580.1"/>
    <property type="molecule type" value="Genomic_DNA"/>
</dbReference>
<dbReference type="InterPro" id="IPR015919">
    <property type="entry name" value="Cadherin-like_sf"/>
</dbReference>
<dbReference type="PANTHER" id="PTHR24026:SF126">
    <property type="entry name" value="PROTOCADHERIN FAT 4"/>
    <property type="match status" value="1"/>
</dbReference>
<keyword evidence="1" id="KW-0812">Transmembrane</keyword>
<keyword evidence="6" id="KW-1185">Reference proteome</keyword>
<gene>
    <name evidence="5" type="ORF">MNOR_LOCUS27027</name>
</gene>
<reference evidence="5 6" key="1">
    <citation type="submission" date="2024-05" db="EMBL/GenBank/DDBJ databases">
        <authorList>
            <person name="Wallberg A."/>
        </authorList>
    </citation>
    <scope>NUCLEOTIDE SEQUENCE [LARGE SCALE GENOMIC DNA]</scope>
</reference>
<dbReference type="PRINTS" id="PR00205">
    <property type="entry name" value="CADHERIN"/>
</dbReference>
<evidence type="ECO:0000313" key="6">
    <source>
        <dbReference type="Proteomes" id="UP001497623"/>
    </source>
</evidence>
<dbReference type="InterPro" id="IPR002126">
    <property type="entry name" value="Cadherin-like_dom"/>
</dbReference>
<dbReference type="Proteomes" id="UP001497623">
    <property type="component" value="Unassembled WGS sequence"/>
</dbReference>
<comment type="caution">
    <text evidence="5">The sequence shown here is derived from an EMBL/GenBank/DDBJ whole genome shotgun (WGS) entry which is preliminary data.</text>
</comment>
<protein>
    <recommendedName>
        <fullName evidence="4">Cadherin domain-containing protein</fullName>
    </recommendedName>
</protein>
<dbReference type="GO" id="GO:0007156">
    <property type="term" value="P:homophilic cell adhesion via plasma membrane adhesion molecules"/>
    <property type="evidence" value="ECO:0007669"/>
    <property type="project" value="InterPro"/>
</dbReference>
<dbReference type="GO" id="GO:0005509">
    <property type="term" value="F:calcium ion binding"/>
    <property type="evidence" value="ECO:0007669"/>
    <property type="project" value="UniProtKB-UniRule"/>
</dbReference>
<keyword evidence="2" id="KW-1133">Transmembrane helix</keyword>
<name>A0AAV2RPA2_MEGNR</name>
<accession>A0AAV2RPA2</accession>